<proteinExistence type="predicted"/>
<protein>
    <submittedName>
        <fullName evidence="1">Uncharacterized protein</fullName>
    </submittedName>
</protein>
<comment type="caution">
    <text evidence="1">The sequence shown here is derived from an EMBL/GenBank/DDBJ whole genome shotgun (WGS) entry which is preliminary data.</text>
</comment>
<dbReference type="AlphaFoldDB" id="A0AAX0RVS2"/>
<sequence>MKNPEKLSVRKRRLLFIPYVKCQQLNELFTELYSEDKLITLIAKEGLIRNSKKGPQTGPYFF</sequence>
<dbReference type="EMBL" id="NUEQ01000155">
    <property type="protein sequence ID" value="PEJ23261.1"/>
    <property type="molecule type" value="Genomic_DNA"/>
</dbReference>
<evidence type="ECO:0000313" key="1">
    <source>
        <dbReference type="EMBL" id="PEJ23261.1"/>
    </source>
</evidence>
<gene>
    <name evidence="1" type="ORF">CN689_28345</name>
</gene>
<name>A0AAX0RVS2_9BACI</name>
<dbReference type="Proteomes" id="UP000220106">
    <property type="component" value="Unassembled WGS sequence"/>
</dbReference>
<evidence type="ECO:0000313" key="2">
    <source>
        <dbReference type="Proteomes" id="UP000220106"/>
    </source>
</evidence>
<accession>A0AAX0RVS2</accession>
<reference evidence="1 2" key="1">
    <citation type="submission" date="2017-09" db="EMBL/GenBank/DDBJ databases">
        <title>Large-scale bioinformatics analysis of Bacillus genomes uncovers conserved roles of natural products in bacterial physiology.</title>
        <authorList>
            <consortium name="Agbiome Team Llc"/>
            <person name="Bleich R.M."/>
            <person name="Kirk G.J."/>
            <person name="Santa Maria K.C."/>
            <person name="Allen S.E."/>
            <person name="Farag S."/>
            <person name="Shank E.A."/>
            <person name="Bowers A."/>
        </authorList>
    </citation>
    <scope>NUCLEOTIDE SEQUENCE [LARGE SCALE GENOMIC DNA]</scope>
    <source>
        <strain evidence="1 2">AFS003229</strain>
    </source>
</reference>
<organism evidence="1 2">
    <name type="scientific">Peribacillus butanolivorans</name>
    <dbReference type="NCBI Taxonomy" id="421767"/>
    <lineage>
        <taxon>Bacteria</taxon>
        <taxon>Bacillati</taxon>
        <taxon>Bacillota</taxon>
        <taxon>Bacilli</taxon>
        <taxon>Bacillales</taxon>
        <taxon>Bacillaceae</taxon>
        <taxon>Peribacillus</taxon>
    </lineage>
</organism>